<accession>A0A0C6FRH0</accession>
<keyword evidence="1" id="KW-0472">Membrane</keyword>
<dbReference type="OrthoDB" id="8005098at2"/>
<reference evidence="3" key="2">
    <citation type="submission" date="2015-01" db="EMBL/GenBank/DDBJ databases">
        <title>Complete genome sequence of Methylobacterium aquaticum strain 22A.</title>
        <authorList>
            <person name="Tani A."/>
            <person name="Ogura Y."/>
            <person name="Hayashi T."/>
        </authorList>
    </citation>
    <scope>NUCLEOTIDE SEQUENCE [LARGE SCALE GENOMIC DNA]</scope>
    <source>
        <strain evidence="3">MA-22A</strain>
        <plasmid evidence="3">Plasmid pMaq22A_1p DNA</plasmid>
    </source>
</reference>
<keyword evidence="2" id="KW-0614">Plasmid</keyword>
<feature type="transmembrane region" description="Helical" evidence="1">
    <location>
        <begin position="63"/>
        <end position="81"/>
    </location>
</feature>
<feature type="transmembrane region" description="Helical" evidence="1">
    <location>
        <begin position="93"/>
        <end position="117"/>
    </location>
</feature>
<evidence type="ECO:0000313" key="2">
    <source>
        <dbReference type="EMBL" id="BAQ49657.1"/>
    </source>
</evidence>
<keyword evidence="1" id="KW-0812">Transmembrane</keyword>
<gene>
    <name evidence="2" type="ORF">Maq22A_1p37375</name>
</gene>
<keyword evidence="1" id="KW-1133">Transmembrane helix</keyword>
<reference evidence="2 3" key="1">
    <citation type="journal article" date="2015" name="Genome Announc.">
        <title>Complete Genome Sequence of Methylobacterium aquaticum Strain 22A, Isolated from Racomitrium japonicum Moss.</title>
        <authorList>
            <person name="Tani A."/>
            <person name="Ogura Y."/>
            <person name="Hayashi T."/>
            <person name="Kimbara K."/>
        </authorList>
    </citation>
    <scope>NUCLEOTIDE SEQUENCE [LARGE SCALE GENOMIC DNA]</scope>
    <source>
        <strain evidence="2 3">MA-22A</strain>
        <plasmid evidence="3">Plasmid pMaq22A_1p DNA</plasmid>
    </source>
</reference>
<evidence type="ECO:0000313" key="3">
    <source>
        <dbReference type="Proteomes" id="UP000061432"/>
    </source>
</evidence>
<dbReference type="Proteomes" id="UP000061432">
    <property type="component" value="Plasmid pMaq22A_1p"/>
</dbReference>
<protein>
    <submittedName>
        <fullName evidence="2">Uncharacterized protein</fullName>
    </submittedName>
</protein>
<evidence type="ECO:0000256" key="1">
    <source>
        <dbReference type="SAM" id="Phobius"/>
    </source>
</evidence>
<feature type="transmembrane region" description="Helical" evidence="1">
    <location>
        <begin position="23"/>
        <end position="43"/>
    </location>
</feature>
<geneLocation type="plasmid" evidence="3">
    <name>pMaq22A_1p DNA</name>
</geneLocation>
<organism evidence="2 3">
    <name type="scientific">Methylobacterium aquaticum</name>
    <dbReference type="NCBI Taxonomy" id="270351"/>
    <lineage>
        <taxon>Bacteria</taxon>
        <taxon>Pseudomonadati</taxon>
        <taxon>Pseudomonadota</taxon>
        <taxon>Alphaproteobacteria</taxon>
        <taxon>Hyphomicrobiales</taxon>
        <taxon>Methylobacteriaceae</taxon>
        <taxon>Methylobacterium</taxon>
    </lineage>
</organism>
<dbReference type="PATRIC" id="fig|270351.10.peg.6748"/>
<dbReference type="RefSeq" id="WP_060850676.1">
    <property type="nucleotide sequence ID" value="NZ_AP014705.1"/>
</dbReference>
<name>A0A0C6FRH0_9HYPH</name>
<sequence>MSLDLLAGLFETPPVAIGENKQIIGFFIFSALIVALCTMRFIFMRYSERRRWFIDSSFRFAQWAAAWCCVVLVLRSLLGATHESLSYVAVSPLMVIMLSLFVLALLEIPVVWVNTIMDVLKRLGRRD</sequence>
<dbReference type="AlphaFoldDB" id="A0A0C6FRH0"/>
<proteinExistence type="predicted"/>
<dbReference type="EMBL" id="AP014705">
    <property type="protein sequence ID" value="BAQ49657.1"/>
    <property type="molecule type" value="Genomic_DNA"/>
</dbReference>
<dbReference type="KEGG" id="maqu:Maq22A_1p37375"/>